<proteinExistence type="predicted"/>
<protein>
    <submittedName>
        <fullName evidence="1">Uncharacterized protein</fullName>
    </submittedName>
</protein>
<dbReference type="EMBL" id="VTFZ01000002">
    <property type="protein sequence ID" value="MRX79615.1"/>
    <property type="molecule type" value="Genomic_DNA"/>
</dbReference>
<reference evidence="2" key="1">
    <citation type="submission" date="2019-08" db="EMBL/GenBank/DDBJ databases">
        <title>Arthrobacter sp. nov., isolated from plateau pika and Tibetan wild ass.</title>
        <authorList>
            <person name="Ge Y."/>
        </authorList>
    </citation>
    <scope>NUCLEOTIDE SEQUENCE [LARGE SCALE GENOMIC DNA]</scope>
    <source>
        <strain evidence="2">HF-1365</strain>
    </source>
</reference>
<comment type="caution">
    <text evidence="1">The sequence shown here is derived from an EMBL/GenBank/DDBJ whole genome shotgun (WGS) entry which is preliminary data.</text>
</comment>
<organism evidence="1 2">
    <name type="scientific">Enorma shizhengliae</name>
    <dbReference type="NCBI Taxonomy" id="2606615"/>
    <lineage>
        <taxon>Bacteria</taxon>
        <taxon>Bacillati</taxon>
        <taxon>Actinomycetota</taxon>
        <taxon>Coriobacteriia</taxon>
        <taxon>Coriobacteriales</taxon>
        <taxon>Coriobacteriaceae</taxon>
        <taxon>Enorma</taxon>
    </lineage>
</organism>
<evidence type="ECO:0000313" key="1">
    <source>
        <dbReference type="EMBL" id="MRX79615.1"/>
    </source>
</evidence>
<keyword evidence="2" id="KW-1185">Reference proteome</keyword>
<evidence type="ECO:0000313" key="2">
    <source>
        <dbReference type="Proteomes" id="UP000470010"/>
    </source>
</evidence>
<dbReference type="RefSeq" id="WP_144687783.1">
    <property type="nucleotide sequence ID" value="NZ_VLLQ01000002.1"/>
</dbReference>
<dbReference type="Proteomes" id="UP000470010">
    <property type="component" value="Unassembled WGS sequence"/>
</dbReference>
<accession>A0A7K0G738</accession>
<sequence length="329" mass="35258">MATTPNLDDYLSSLGFDPDVTYTVPENPADAALMGVNAFVREHSPEDDPASIGVIHITGPSVKGHTAPLKAVGTFLSALQDGVDAIGASIQGIMTSAGALPFSVTGRTQLSMVASPMPGSVVIQVAPTLDRMSDLYPEGKDQSLFDLEDEIGARPLADLAFDEFTSLIKDLNVDGPDKTDFLDRLTDHGPRVASTMKAFCDSVDKGALDVDFEWEEPGRPPETSRLTHETAKHASVVIQNANIDSETIHIVGKILTVTMSQKDKLRVLTDSEQEITLSIGTISAADVVTLHPGDQVDIEAERRVSRRPGGRSYEKLIGISLQKLPGLQE</sequence>
<gene>
    <name evidence="1" type="ORF">GJE22_03195</name>
</gene>
<name>A0A7K0G738_9ACTN</name>
<dbReference type="AlphaFoldDB" id="A0A7K0G738"/>